<dbReference type="EMBL" id="DS235005">
    <property type="protein sequence ID" value="EEB10288.1"/>
    <property type="molecule type" value="Genomic_DNA"/>
</dbReference>
<gene>
    <name evidence="3" type="primary">8232261</name>
    <name evidence="2" type="ORF">Phum_PHUM030020</name>
</gene>
<name>E0VA82_PEDHC</name>
<dbReference type="InParanoid" id="E0VA82"/>
<dbReference type="VEuPathDB" id="VectorBase:PHUM030020"/>
<feature type="region of interest" description="Disordered" evidence="1">
    <location>
        <begin position="1"/>
        <end position="69"/>
    </location>
</feature>
<reference evidence="2" key="2">
    <citation type="submission" date="2007-04" db="EMBL/GenBank/DDBJ databases">
        <title>The genome of the human body louse.</title>
        <authorList>
            <consortium name="The Human Body Louse Genome Consortium"/>
            <person name="Kirkness E."/>
            <person name="Walenz B."/>
            <person name="Hass B."/>
            <person name="Bruggner R."/>
            <person name="Strausberg R."/>
        </authorList>
    </citation>
    <scope>NUCLEOTIDE SEQUENCE</scope>
    <source>
        <strain evidence="2">USDA</strain>
    </source>
</reference>
<sequence>MALEDRCSPSSASTPGPKASSDRPGSDGNAVRVTSPPTPSSVKDNDNRQTKFDEGYELKRKIKMEPDVEVDNYEEKKIRIWRKISDEEHDDSKSSNSDLEKRLSPGGYVKTTSFSPEIIQRFSSYSIERFVNSDIGRCGGGENSSGNGIIQSNGQYPMDVNNGNYLNVPLFMSKTHKNVTMLNSSHQKVSRTPENDILKPDFGSKYIQKNCEIWNPLKRTVTPIIRTSDELRKPNRTVQNRTNRSFDIARLTETDSVKNSSQEEYGKRRHSDAVPIEPPKLQERRKTTESDVPRLLPEVTKESPTRIPLPSPAASSSSEGDQSIGGKGTELWPAWVYCTRYSDRPSSGNFYKKESLMTF</sequence>
<proteinExistence type="predicted"/>
<dbReference type="Proteomes" id="UP000009046">
    <property type="component" value="Unassembled WGS sequence"/>
</dbReference>
<organism>
    <name type="scientific">Pediculus humanus subsp. corporis</name>
    <name type="common">Body louse</name>
    <dbReference type="NCBI Taxonomy" id="121224"/>
    <lineage>
        <taxon>Eukaryota</taxon>
        <taxon>Metazoa</taxon>
        <taxon>Ecdysozoa</taxon>
        <taxon>Arthropoda</taxon>
        <taxon>Hexapoda</taxon>
        <taxon>Insecta</taxon>
        <taxon>Pterygota</taxon>
        <taxon>Neoptera</taxon>
        <taxon>Paraneoptera</taxon>
        <taxon>Psocodea</taxon>
        <taxon>Troctomorpha</taxon>
        <taxon>Phthiraptera</taxon>
        <taxon>Anoplura</taxon>
        <taxon>Pediculidae</taxon>
        <taxon>Pediculus</taxon>
    </lineage>
</organism>
<dbReference type="EMBL" id="AAZO01000360">
    <property type="status" value="NOT_ANNOTATED_CDS"/>
    <property type="molecule type" value="Genomic_DNA"/>
</dbReference>
<evidence type="ECO:0000256" key="1">
    <source>
        <dbReference type="SAM" id="MobiDB-lite"/>
    </source>
</evidence>
<dbReference type="OrthoDB" id="8197856at2759"/>
<protein>
    <submittedName>
        <fullName evidence="2 3">Uncharacterized protein</fullName>
    </submittedName>
</protein>
<dbReference type="STRING" id="121224.E0VA82"/>
<dbReference type="RefSeq" id="XP_002423026.1">
    <property type="nucleotide sequence ID" value="XM_002422981.1"/>
</dbReference>
<reference evidence="3" key="3">
    <citation type="submission" date="2021-02" db="UniProtKB">
        <authorList>
            <consortium name="EnsemblMetazoa"/>
        </authorList>
    </citation>
    <scope>IDENTIFICATION</scope>
    <source>
        <strain evidence="3">USDA</strain>
    </source>
</reference>
<dbReference type="KEGG" id="phu:Phum_PHUM030020"/>
<dbReference type="GeneID" id="8232261"/>
<accession>E0VA82</accession>
<evidence type="ECO:0000313" key="2">
    <source>
        <dbReference type="EMBL" id="EEB10288.1"/>
    </source>
</evidence>
<dbReference type="EnsemblMetazoa" id="PHUM030020-RA">
    <property type="protein sequence ID" value="PHUM030020-PA"/>
    <property type="gene ID" value="PHUM030020"/>
</dbReference>
<feature type="region of interest" description="Disordered" evidence="1">
    <location>
        <begin position="87"/>
        <end position="107"/>
    </location>
</feature>
<feature type="region of interest" description="Disordered" evidence="1">
    <location>
        <begin position="234"/>
        <end position="328"/>
    </location>
</feature>
<dbReference type="HOGENOM" id="CLU_772347_0_0_1"/>
<feature type="compositionally biased region" description="Polar residues" evidence="1">
    <location>
        <begin position="236"/>
        <end position="245"/>
    </location>
</feature>
<keyword evidence="4" id="KW-1185">Reference proteome</keyword>
<feature type="compositionally biased region" description="Basic and acidic residues" evidence="1">
    <location>
        <begin position="43"/>
        <end position="66"/>
    </location>
</feature>
<reference evidence="2" key="1">
    <citation type="submission" date="2007-04" db="EMBL/GenBank/DDBJ databases">
        <title>Annotation of Pediculus humanus corporis strain USDA.</title>
        <authorList>
            <person name="Kirkness E."/>
            <person name="Hannick L."/>
            <person name="Hass B."/>
            <person name="Bruggner R."/>
            <person name="Lawson D."/>
            <person name="Bidwell S."/>
            <person name="Joardar V."/>
            <person name="Caler E."/>
            <person name="Walenz B."/>
            <person name="Inman J."/>
            <person name="Schobel S."/>
            <person name="Galinsky K."/>
            <person name="Amedeo P."/>
            <person name="Strausberg R."/>
        </authorList>
    </citation>
    <scope>NUCLEOTIDE SEQUENCE</scope>
    <source>
        <strain evidence="2">USDA</strain>
    </source>
</reference>
<evidence type="ECO:0000313" key="4">
    <source>
        <dbReference type="Proteomes" id="UP000009046"/>
    </source>
</evidence>
<feature type="compositionally biased region" description="Basic and acidic residues" evidence="1">
    <location>
        <begin position="87"/>
        <end position="103"/>
    </location>
</feature>
<dbReference type="AlphaFoldDB" id="E0VA82"/>
<evidence type="ECO:0000313" key="3">
    <source>
        <dbReference type="EnsemblMetazoa" id="PHUM030020-PA"/>
    </source>
</evidence>
<feature type="compositionally biased region" description="Basic and acidic residues" evidence="1">
    <location>
        <begin position="280"/>
        <end position="292"/>
    </location>
</feature>
<dbReference type="CTD" id="8232261"/>